<dbReference type="GO" id="GO:0009099">
    <property type="term" value="P:L-valine biosynthetic process"/>
    <property type="evidence" value="ECO:0007669"/>
    <property type="project" value="UniProtKB-UniPathway"/>
</dbReference>
<evidence type="ECO:0000256" key="6">
    <source>
        <dbReference type="ARBA" id="ARBA00009320"/>
    </source>
</evidence>
<keyword evidence="9" id="KW-0028">Amino-acid biosynthesis</keyword>
<dbReference type="PIRSF" id="PIRSF006468">
    <property type="entry name" value="BCAT1"/>
    <property type="match status" value="1"/>
</dbReference>
<dbReference type="UniPathway" id="UPA00047">
    <property type="reaction ID" value="UER00058"/>
</dbReference>
<dbReference type="EC" id="2.6.1.42" evidence="7"/>
<evidence type="ECO:0000256" key="9">
    <source>
        <dbReference type="ARBA" id="ARBA00022605"/>
    </source>
</evidence>
<dbReference type="Gene3D" id="3.30.470.10">
    <property type="match status" value="1"/>
</dbReference>
<evidence type="ECO:0000256" key="11">
    <source>
        <dbReference type="ARBA" id="ARBA00022898"/>
    </source>
</evidence>
<dbReference type="RefSeq" id="WP_151166331.1">
    <property type="nucleotide sequence ID" value="NZ_WACR01000002.1"/>
</dbReference>
<dbReference type="InterPro" id="IPR043132">
    <property type="entry name" value="BCAT-like_C"/>
</dbReference>
<keyword evidence="12" id="KW-0100">Branched-chain amino acid biosynthesis</keyword>
<comment type="function">
    <text evidence="2">Acts on leucine, isoleucine and valine.</text>
</comment>
<evidence type="ECO:0000256" key="7">
    <source>
        <dbReference type="ARBA" id="ARBA00013053"/>
    </source>
</evidence>
<evidence type="ECO:0000256" key="15">
    <source>
        <dbReference type="ARBA" id="ARBA00049229"/>
    </source>
</evidence>
<dbReference type="NCBIfam" id="TIGR01123">
    <property type="entry name" value="ilvE_II"/>
    <property type="match status" value="1"/>
</dbReference>
<dbReference type="Proteomes" id="UP000435357">
    <property type="component" value="Unassembled WGS sequence"/>
</dbReference>
<dbReference type="CDD" id="cd01557">
    <property type="entry name" value="BCAT_beta_family"/>
    <property type="match status" value="1"/>
</dbReference>
<dbReference type="NCBIfam" id="NF009897">
    <property type="entry name" value="PRK13357.1"/>
    <property type="match status" value="1"/>
</dbReference>
<comment type="catalytic activity">
    <reaction evidence="15">
        <text>L-leucine + 2-oxoglutarate = 4-methyl-2-oxopentanoate + L-glutamate</text>
        <dbReference type="Rhea" id="RHEA:18321"/>
        <dbReference type="ChEBI" id="CHEBI:16810"/>
        <dbReference type="ChEBI" id="CHEBI:17865"/>
        <dbReference type="ChEBI" id="CHEBI:29985"/>
        <dbReference type="ChEBI" id="CHEBI:57427"/>
        <dbReference type="EC" id="2.6.1.42"/>
    </reaction>
</comment>
<keyword evidence="11" id="KW-0663">Pyridoxal phosphate</keyword>
<evidence type="ECO:0000313" key="18">
    <source>
        <dbReference type="Proteomes" id="UP000435357"/>
    </source>
</evidence>
<evidence type="ECO:0000256" key="5">
    <source>
        <dbReference type="ARBA" id="ARBA00005072"/>
    </source>
</evidence>
<dbReference type="Gene3D" id="3.20.10.10">
    <property type="entry name" value="D-amino Acid Aminotransferase, subunit A, domain 2"/>
    <property type="match status" value="1"/>
</dbReference>
<evidence type="ECO:0000256" key="2">
    <source>
        <dbReference type="ARBA" id="ARBA00003109"/>
    </source>
</evidence>
<dbReference type="UniPathway" id="UPA00049">
    <property type="reaction ID" value="UER00062"/>
</dbReference>
<evidence type="ECO:0000256" key="10">
    <source>
        <dbReference type="ARBA" id="ARBA00022679"/>
    </source>
</evidence>
<comment type="pathway">
    <text evidence="3">Amino-acid biosynthesis; L-isoleucine biosynthesis; L-isoleucine from 2-oxobutanoate: step 4/4.</text>
</comment>
<evidence type="ECO:0000256" key="16">
    <source>
        <dbReference type="PIRSR" id="PIRSR006468-1"/>
    </source>
</evidence>
<organism evidence="17 18">
    <name type="scientific">Salibacter halophilus</name>
    <dbReference type="NCBI Taxonomy" id="1803916"/>
    <lineage>
        <taxon>Bacteria</taxon>
        <taxon>Pseudomonadati</taxon>
        <taxon>Bacteroidota</taxon>
        <taxon>Flavobacteriia</taxon>
        <taxon>Flavobacteriales</taxon>
        <taxon>Salibacteraceae</taxon>
        <taxon>Salibacter</taxon>
    </lineage>
</organism>
<comment type="pathway">
    <text evidence="4">Amino-acid biosynthesis; L-valine biosynthesis; L-valine from pyruvate: step 4/4.</text>
</comment>
<dbReference type="InterPro" id="IPR001544">
    <property type="entry name" value="Aminotrans_IV"/>
</dbReference>
<sequence>MIDSLDITIQKTENSKLKDFDPSNLKFGHTFSDHMFVADYKDGEWTDLRIIPFDDFSLSPANSALHYGQSIFEGMKAFKNQDGEILLFRPEMNAKRFNNSAERMCMAEVPEELFMNAIKQLLKVDEDWIPDTPGSSMYIRPFMFATDNFLGVRPSETYKFVVINSPSGPYYADPVRVKIETEFTRAAKGGTGSAKTAGNYAGSLYPAQKAKKEGFDQLIWTDGATHNFVEEAGTMNVMFLIDGKLRTTPLTSTILPGVTRDSVLQLAKHWDVPVEEAPVKVDEVIKAAKEGRLQDAFGVGTAATIAHIKEIGYEDQLYTLPDVEKREFSARLRDYLEDVKRGKIEDEHNWITKF</sequence>
<keyword evidence="10 17" id="KW-0808">Transferase</keyword>
<accession>A0A6N6MAP0</accession>
<comment type="cofactor">
    <cofactor evidence="1">
        <name>pyridoxal 5'-phosphate</name>
        <dbReference type="ChEBI" id="CHEBI:597326"/>
    </cofactor>
</comment>
<evidence type="ECO:0000256" key="12">
    <source>
        <dbReference type="ARBA" id="ARBA00023304"/>
    </source>
</evidence>
<dbReference type="OrthoDB" id="9804984at2"/>
<dbReference type="InterPro" id="IPR043131">
    <property type="entry name" value="BCAT-like_N"/>
</dbReference>
<dbReference type="SUPFAM" id="SSF56752">
    <property type="entry name" value="D-aminoacid aminotransferase-like PLP-dependent enzymes"/>
    <property type="match status" value="1"/>
</dbReference>
<comment type="caution">
    <text evidence="17">The sequence shown here is derived from an EMBL/GenBank/DDBJ whole genome shotgun (WGS) entry which is preliminary data.</text>
</comment>
<dbReference type="InterPro" id="IPR036038">
    <property type="entry name" value="Aminotransferase-like"/>
</dbReference>
<evidence type="ECO:0000256" key="8">
    <source>
        <dbReference type="ARBA" id="ARBA00022576"/>
    </source>
</evidence>
<evidence type="ECO:0000256" key="1">
    <source>
        <dbReference type="ARBA" id="ARBA00001933"/>
    </source>
</evidence>
<comment type="pathway">
    <text evidence="5">Amino-acid biosynthesis; L-leucine biosynthesis; L-leucine from 3-methyl-2-oxobutanoate: step 4/4.</text>
</comment>
<dbReference type="InterPro" id="IPR033939">
    <property type="entry name" value="BCAT_family"/>
</dbReference>
<dbReference type="Pfam" id="PF01063">
    <property type="entry name" value="Aminotran_4"/>
    <property type="match status" value="1"/>
</dbReference>
<proteinExistence type="inferred from homology"/>
<comment type="similarity">
    <text evidence="6">Belongs to the class-IV pyridoxal-phosphate-dependent aminotransferase family.</text>
</comment>
<dbReference type="InterPro" id="IPR005786">
    <property type="entry name" value="B_amino_transII"/>
</dbReference>
<evidence type="ECO:0000256" key="13">
    <source>
        <dbReference type="ARBA" id="ARBA00048212"/>
    </source>
</evidence>
<protein>
    <recommendedName>
        <fullName evidence="7">branched-chain-amino-acid transaminase</fullName>
        <ecNumber evidence="7">2.6.1.42</ecNumber>
    </recommendedName>
</protein>
<dbReference type="GO" id="GO:0004084">
    <property type="term" value="F:branched-chain-amino-acid transaminase activity"/>
    <property type="evidence" value="ECO:0007669"/>
    <property type="project" value="UniProtKB-EC"/>
</dbReference>
<dbReference type="UniPathway" id="UPA00048">
    <property type="reaction ID" value="UER00073"/>
</dbReference>
<dbReference type="PANTHER" id="PTHR11825:SF44">
    <property type="entry name" value="BRANCHED-CHAIN-AMINO-ACID AMINOTRANSFERASE"/>
    <property type="match status" value="1"/>
</dbReference>
<dbReference type="EMBL" id="WACR01000002">
    <property type="protein sequence ID" value="KAB1065507.1"/>
    <property type="molecule type" value="Genomic_DNA"/>
</dbReference>
<dbReference type="PANTHER" id="PTHR11825">
    <property type="entry name" value="SUBGROUP IIII AMINOTRANSFERASE"/>
    <property type="match status" value="1"/>
</dbReference>
<keyword evidence="18" id="KW-1185">Reference proteome</keyword>
<evidence type="ECO:0000313" key="17">
    <source>
        <dbReference type="EMBL" id="KAB1065507.1"/>
    </source>
</evidence>
<name>A0A6N6MAP0_9FLAO</name>
<reference evidence="17 18" key="1">
    <citation type="submission" date="2019-09" db="EMBL/GenBank/DDBJ databases">
        <title>Genomes of Cryomorphaceae.</title>
        <authorList>
            <person name="Bowman J.P."/>
        </authorList>
    </citation>
    <scope>NUCLEOTIDE SEQUENCE [LARGE SCALE GENOMIC DNA]</scope>
    <source>
        <strain evidence="17 18">KCTC 52047</strain>
    </source>
</reference>
<feature type="modified residue" description="N6-(pyridoxal phosphate)lysine" evidence="16">
    <location>
        <position position="195"/>
    </location>
</feature>
<dbReference type="GO" id="GO:0009097">
    <property type="term" value="P:isoleucine biosynthetic process"/>
    <property type="evidence" value="ECO:0007669"/>
    <property type="project" value="UniProtKB-UniPathway"/>
</dbReference>
<dbReference type="AlphaFoldDB" id="A0A6N6MAP0"/>
<evidence type="ECO:0000256" key="4">
    <source>
        <dbReference type="ARBA" id="ARBA00004931"/>
    </source>
</evidence>
<evidence type="ECO:0000256" key="14">
    <source>
        <dbReference type="ARBA" id="ARBA00048798"/>
    </source>
</evidence>
<gene>
    <name evidence="17" type="ORF">F3059_02310</name>
</gene>
<evidence type="ECO:0000256" key="3">
    <source>
        <dbReference type="ARBA" id="ARBA00004824"/>
    </source>
</evidence>
<dbReference type="GO" id="GO:0009098">
    <property type="term" value="P:L-leucine biosynthetic process"/>
    <property type="evidence" value="ECO:0007669"/>
    <property type="project" value="UniProtKB-UniPathway"/>
</dbReference>
<keyword evidence="8 17" id="KW-0032">Aminotransferase</keyword>
<comment type="catalytic activity">
    <reaction evidence="13">
        <text>L-valine + 2-oxoglutarate = 3-methyl-2-oxobutanoate + L-glutamate</text>
        <dbReference type="Rhea" id="RHEA:24813"/>
        <dbReference type="ChEBI" id="CHEBI:11851"/>
        <dbReference type="ChEBI" id="CHEBI:16810"/>
        <dbReference type="ChEBI" id="CHEBI:29985"/>
        <dbReference type="ChEBI" id="CHEBI:57762"/>
        <dbReference type="EC" id="2.6.1.42"/>
    </reaction>
</comment>
<comment type="catalytic activity">
    <reaction evidence="14">
        <text>L-isoleucine + 2-oxoglutarate = (S)-3-methyl-2-oxopentanoate + L-glutamate</text>
        <dbReference type="Rhea" id="RHEA:24801"/>
        <dbReference type="ChEBI" id="CHEBI:16810"/>
        <dbReference type="ChEBI" id="CHEBI:29985"/>
        <dbReference type="ChEBI" id="CHEBI:35146"/>
        <dbReference type="ChEBI" id="CHEBI:58045"/>
        <dbReference type="EC" id="2.6.1.42"/>
    </reaction>
</comment>